<evidence type="ECO:0000256" key="13">
    <source>
        <dbReference type="SAM" id="Phobius"/>
    </source>
</evidence>
<dbReference type="InterPro" id="IPR007292">
    <property type="entry name" value="Nuclear_fusion_Kar5"/>
</dbReference>
<evidence type="ECO:0000256" key="14">
    <source>
        <dbReference type="SAM" id="SignalP"/>
    </source>
</evidence>
<evidence type="ECO:0000313" key="15">
    <source>
        <dbReference type="EMBL" id="KAF2239562.1"/>
    </source>
</evidence>
<evidence type="ECO:0000256" key="10">
    <source>
        <dbReference type="ARBA" id="ARBA00023136"/>
    </source>
</evidence>
<evidence type="ECO:0000256" key="9">
    <source>
        <dbReference type="ARBA" id="ARBA00022989"/>
    </source>
</evidence>
<evidence type="ECO:0000256" key="1">
    <source>
        <dbReference type="ARBA" id="ARBA00003389"/>
    </source>
</evidence>
<dbReference type="GO" id="GO:0031965">
    <property type="term" value="C:nuclear membrane"/>
    <property type="evidence" value="ECO:0007669"/>
    <property type="project" value="UniProtKB-SubCell"/>
</dbReference>
<evidence type="ECO:0000256" key="8">
    <source>
        <dbReference type="ARBA" id="ARBA00022824"/>
    </source>
</evidence>
<comment type="similarity">
    <text evidence="4">Belongs to the KAR5 family.</text>
</comment>
<keyword evidence="7 14" id="KW-0732">Signal</keyword>
<proteinExistence type="inferred from homology"/>
<comment type="subcellular location">
    <subcellularLocation>
        <location evidence="3">Endoplasmic reticulum membrane</location>
    </subcellularLocation>
    <subcellularLocation>
        <location evidence="2">Nucleus membrane</location>
    </subcellularLocation>
</comment>
<evidence type="ECO:0000256" key="5">
    <source>
        <dbReference type="ARBA" id="ARBA00022459"/>
    </source>
</evidence>
<dbReference type="AlphaFoldDB" id="A0A6A6HNZ2"/>
<keyword evidence="11" id="KW-0325">Glycoprotein</keyword>
<feature type="transmembrane region" description="Helical" evidence="13">
    <location>
        <begin position="415"/>
        <end position="438"/>
    </location>
</feature>
<protein>
    <submittedName>
        <fullName evidence="15">Uncharacterized protein</fullName>
    </submittedName>
</protein>
<comment type="function">
    <text evidence="1">Required for nuclear membrane fusion during karyogamy.</text>
</comment>
<accession>A0A6A6HNZ2</accession>
<evidence type="ECO:0000256" key="6">
    <source>
        <dbReference type="ARBA" id="ARBA00022692"/>
    </source>
</evidence>
<feature type="chain" id="PRO_5025465308" evidence="14">
    <location>
        <begin position="20"/>
        <end position="505"/>
    </location>
</feature>
<evidence type="ECO:0000256" key="4">
    <source>
        <dbReference type="ARBA" id="ARBA00010473"/>
    </source>
</evidence>
<keyword evidence="12" id="KW-0539">Nucleus</keyword>
<gene>
    <name evidence="15" type="ORF">EV356DRAFT_563013</name>
</gene>
<keyword evidence="16" id="KW-1185">Reference proteome</keyword>
<evidence type="ECO:0000256" key="3">
    <source>
        <dbReference type="ARBA" id="ARBA00004586"/>
    </source>
</evidence>
<keyword evidence="5" id="KW-0415">Karyogamy</keyword>
<feature type="signal peptide" evidence="14">
    <location>
        <begin position="1"/>
        <end position="19"/>
    </location>
</feature>
<dbReference type="EMBL" id="ML991772">
    <property type="protein sequence ID" value="KAF2239562.1"/>
    <property type="molecule type" value="Genomic_DNA"/>
</dbReference>
<evidence type="ECO:0000256" key="11">
    <source>
        <dbReference type="ARBA" id="ARBA00023180"/>
    </source>
</evidence>
<evidence type="ECO:0000313" key="16">
    <source>
        <dbReference type="Proteomes" id="UP000800092"/>
    </source>
</evidence>
<dbReference type="PANTHER" id="PTHR28012">
    <property type="entry name" value="NUCLEAR FUSION PROTEIN KAR5"/>
    <property type="match status" value="1"/>
</dbReference>
<dbReference type="Proteomes" id="UP000800092">
    <property type="component" value="Unassembled WGS sequence"/>
</dbReference>
<evidence type="ECO:0000256" key="7">
    <source>
        <dbReference type="ARBA" id="ARBA00022729"/>
    </source>
</evidence>
<keyword evidence="8" id="KW-0256">Endoplasmic reticulum</keyword>
<dbReference type="OrthoDB" id="5311848at2759"/>
<organism evidence="15 16">
    <name type="scientific">Viridothelium virens</name>
    <name type="common">Speckled blister lichen</name>
    <name type="synonym">Trypethelium virens</name>
    <dbReference type="NCBI Taxonomy" id="1048519"/>
    <lineage>
        <taxon>Eukaryota</taxon>
        <taxon>Fungi</taxon>
        <taxon>Dikarya</taxon>
        <taxon>Ascomycota</taxon>
        <taxon>Pezizomycotina</taxon>
        <taxon>Dothideomycetes</taxon>
        <taxon>Dothideomycetes incertae sedis</taxon>
        <taxon>Trypetheliales</taxon>
        <taxon>Trypetheliaceae</taxon>
        <taxon>Viridothelium</taxon>
    </lineage>
</organism>
<keyword evidence="10 13" id="KW-0472">Membrane</keyword>
<dbReference type="GO" id="GO:0005789">
    <property type="term" value="C:endoplasmic reticulum membrane"/>
    <property type="evidence" value="ECO:0007669"/>
    <property type="project" value="UniProtKB-SubCell"/>
</dbReference>
<keyword evidence="9 13" id="KW-1133">Transmembrane helix</keyword>
<sequence>MANLYLLFISLMLLVGHLACISMASTPDLEPDKELVSKLYSAGVHRWEAFEKALDILQAVPHRSSCHYRAIYGVIDSCPKLQTSGSFENKATRSVSEGIEVAQDIFSIKLAVCELDSMNVSIPATCDPLRTFGERKQSTKPTSSFFGFRIQSVPTESMDDAVLPSSQEVVNCKKALYDCPDSGRTWISFTSFRPDVRDLCEASRVLADIQEKFAMYENLTQVVVEVTRAAQENHEGLEFGHERIQAFRTELELFRQGFLQEFGHAQGTLTTFFEQFKDNLETTARESFNAIFQINKAAQESITDLAKDIDKSEVAMKNLQGSIEDVSLVALPALHDDMGFFRSQVTSAVTGIEELLTRQQTLSELTTNTTAAVIALNASLDLLQEKFAGLAKMCTALGSTVEHISRFVLSLTTHWIIWPCLIIATFSCCLYLFVRFFAVVIHRISGKHVPTGLHASSDSMVKRDPSVPIQKDGISQWEEAGFYKRGDSIIFHNTFQEDYCDGQSA</sequence>
<keyword evidence="6 13" id="KW-0812">Transmembrane</keyword>
<reference evidence="15" key="1">
    <citation type="journal article" date="2020" name="Stud. Mycol.">
        <title>101 Dothideomycetes genomes: a test case for predicting lifestyles and emergence of pathogens.</title>
        <authorList>
            <person name="Haridas S."/>
            <person name="Albert R."/>
            <person name="Binder M."/>
            <person name="Bloem J."/>
            <person name="Labutti K."/>
            <person name="Salamov A."/>
            <person name="Andreopoulos B."/>
            <person name="Baker S."/>
            <person name="Barry K."/>
            <person name="Bills G."/>
            <person name="Bluhm B."/>
            <person name="Cannon C."/>
            <person name="Castanera R."/>
            <person name="Culley D."/>
            <person name="Daum C."/>
            <person name="Ezra D."/>
            <person name="Gonzalez J."/>
            <person name="Henrissat B."/>
            <person name="Kuo A."/>
            <person name="Liang C."/>
            <person name="Lipzen A."/>
            <person name="Lutzoni F."/>
            <person name="Magnuson J."/>
            <person name="Mondo S."/>
            <person name="Nolan M."/>
            <person name="Ohm R."/>
            <person name="Pangilinan J."/>
            <person name="Park H.-J."/>
            <person name="Ramirez L."/>
            <person name="Alfaro M."/>
            <person name="Sun H."/>
            <person name="Tritt A."/>
            <person name="Yoshinaga Y."/>
            <person name="Zwiers L.-H."/>
            <person name="Turgeon B."/>
            <person name="Goodwin S."/>
            <person name="Spatafora J."/>
            <person name="Crous P."/>
            <person name="Grigoriev I."/>
        </authorList>
    </citation>
    <scope>NUCLEOTIDE SEQUENCE</scope>
    <source>
        <strain evidence="15">Tuck. ex Michener</strain>
    </source>
</reference>
<evidence type="ECO:0000256" key="12">
    <source>
        <dbReference type="ARBA" id="ARBA00023242"/>
    </source>
</evidence>
<evidence type="ECO:0000256" key="2">
    <source>
        <dbReference type="ARBA" id="ARBA00004126"/>
    </source>
</evidence>
<dbReference type="PANTHER" id="PTHR28012:SF1">
    <property type="entry name" value="NUCLEAR FUSION PROTEIN KAR5"/>
    <property type="match status" value="1"/>
</dbReference>
<name>A0A6A6HNZ2_VIRVR</name>
<dbReference type="GO" id="GO:0000742">
    <property type="term" value="P:karyogamy involved in conjugation with cellular fusion"/>
    <property type="evidence" value="ECO:0007669"/>
    <property type="project" value="InterPro"/>
</dbReference>
<dbReference type="GO" id="GO:0048288">
    <property type="term" value="P:nuclear membrane fusion involved in karyogamy"/>
    <property type="evidence" value="ECO:0007669"/>
    <property type="project" value="InterPro"/>
</dbReference>